<evidence type="ECO:0000313" key="1">
    <source>
        <dbReference type="EMBL" id="ARW64459.1"/>
    </source>
</evidence>
<gene>
    <name evidence="1" type="primary">ConsOrf3</name>
</gene>
<dbReference type="EMBL" id="MF101432">
    <property type="protein sequence ID" value="ARW64459.1"/>
    <property type="molecule type" value="Genomic_DNA"/>
</dbReference>
<name>A0A1Z1MEY1_9FLOR</name>
<sequence>MKKTIFLKKLDLLTISLEVLTTWSGNQYIIQQFNKLHYKLRNKNYHKKQDFIILVEYIYNLIEIIQSYSLYKLASQIIQNHNTSLKQYISKFCYIYYGNKKYYANNKLIVYNFSEESNRAIKSNAILNLYMIVKLKKNYGIYRLIKYLKQ</sequence>
<geneLocation type="chloroplast" evidence="1"/>
<organism evidence="1">
    <name type="scientific">Polysiphonia infestans</name>
    <dbReference type="NCBI Taxonomy" id="2006978"/>
    <lineage>
        <taxon>Eukaryota</taxon>
        <taxon>Rhodophyta</taxon>
        <taxon>Florideophyceae</taxon>
        <taxon>Rhodymeniophycidae</taxon>
        <taxon>Ceramiales</taxon>
        <taxon>Rhodomelaceae</taxon>
        <taxon>Polysiphonioideae</taxon>
        <taxon>Polysiphonia</taxon>
    </lineage>
</organism>
<dbReference type="RefSeq" id="YP_009395479.1">
    <property type="nucleotide sequence ID" value="NC_035277.1"/>
</dbReference>
<proteinExistence type="predicted"/>
<reference evidence="1" key="1">
    <citation type="journal article" date="2017" name="J. Phycol.">
        <title>Analysis of chloroplast genomes and a supermatrix inform reclassification of the Rhodomelaceae (Rhodophyta).</title>
        <authorList>
            <person name="Diaz-Tapia P."/>
            <person name="Maggs C.A."/>
            <person name="West J.A."/>
            <person name="Verbruggen H."/>
        </authorList>
    </citation>
    <scope>NUCLEOTIDE SEQUENCE</scope>
    <source>
        <strain evidence="1">PD763</strain>
    </source>
</reference>
<protein>
    <submittedName>
        <fullName evidence="1">Uncharacterized protein</fullName>
    </submittedName>
</protein>
<dbReference type="GeneID" id="33357512"/>
<dbReference type="AlphaFoldDB" id="A0A1Z1MEY1"/>
<keyword evidence="1" id="KW-0934">Plastid</keyword>
<accession>A0A1Z1MEY1</accession>
<keyword evidence="1" id="KW-0150">Chloroplast</keyword>